<dbReference type="EMBL" id="KY523104">
    <property type="protein sequence ID" value="QKU35086.1"/>
    <property type="molecule type" value="Genomic_DNA"/>
</dbReference>
<organism evidence="1">
    <name type="scientific">Tupanvirus soda lake</name>
    <dbReference type="NCBI Taxonomy" id="2126985"/>
    <lineage>
        <taxon>Viruses</taxon>
        <taxon>Varidnaviria</taxon>
        <taxon>Bamfordvirae</taxon>
        <taxon>Nucleocytoviricota</taxon>
        <taxon>Megaviricetes</taxon>
        <taxon>Imitervirales</taxon>
        <taxon>Mimiviridae</taxon>
        <taxon>Megamimivirinae</taxon>
        <taxon>Tupanvirus</taxon>
        <taxon>Tupanvirus salinum</taxon>
    </lineage>
</organism>
<dbReference type="RefSeq" id="YP_010781739.1">
    <property type="nucleotide sequence ID" value="NC_075039.1"/>
</dbReference>
<proteinExistence type="predicted"/>
<dbReference type="KEGG" id="vg:80518503"/>
<dbReference type="GeneID" id="80518503"/>
<dbReference type="Gene3D" id="3.40.50.300">
    <property type="entry name" value="P-loop containing nucleotide triphosphate hydrolases"/>
    <property type="match status" value="1"/>
</dbReference>
<evidence type="ECO:0000313" key="1">
    <source>
        <dbReference type="EMBL" id="QKU35086.1"/>
    </source>
</evidence>
<accession>A0A6N1NU49</accession>
<reference evidence="1" key="1">
    <citation type="submission" date="2017-01" db="EMBL/GenBank/DDBJ databases">
        <authorList>
            <person name="Assis F.L."/>
            <person name="Abrahao J.S."/>
            <person name="Silva L."/>
            <person name="Khalil J.B."/>
            <person name="Rodrigues R."/>
            <person name="Silva L.S."/>
            <person name="Arantes T."/>
            <person name="Boratto P."/>
            <person name="Andrade M."/>
            <person name="Kroon E.G."/>
            <person name="Ribeiro B."/>
            <person name="Bergier I."/>
            <person name="Seligmann H."/>
            <person name="Ghigo E."/>
            <person name="Colson P."/>
            <person name="Levasseur A."/>
            <person name="Raoult D."/>
            <person name="Scola B.L."/>
        </authorList>
    </citation>
    <scope>NUCLEOTIDE SEQUENCE</scope>
    <source>
        <strain evidence="1">Soda lake</strain>
    </source>
</reference>
<sequence length="236" mass="27416">MNTSLTTNRILHTPPKIDIAVVGDNDIGKTSLIKYWLSLRANTITTYDIYSKIFWVDNDPVQINIHKVSPENFGYNLENKLFSAIVYIYNIENISSKNSVEFWIDKMEPYRNIFTYQCVLCLSLEDISESTKHIISFQNIPHFGSSFRTSKKLIDILNKITTEAYNTAEIMSLDENQISRNNFYPLTDSMIEMDVFREKTSKQQPLKLSCIEDEFYVLDNKSHNFSNMEHSCCVIS</sequence>
<reference evidence="1" key="2">
    <citation type="journal article" date="2018" name="Nat. Commun.">
        <title>Tailed giant Tupanvirus possesses the most complete translational apparatus of the known virosphere.</title>
        <authorList>
            <person name="Abrahao J."/>
            <person name="Silva L."/>
            <person name="Silva L.S."/>
            <person name="Khalil J.Y.B."/>
            <person name="Rodrigues R."/>
            <person name="Arantes T."/>
            <person name="Assis F."/>
            <person name="Boratto P."/>
            <person name="Andrade M."/>
            <person name="Kroon E.G."/>
            <person name="Ribeiro B."/>
            <person name="Bergier I."/>
            <person name="Seligmann H."/>
            <person name="Ghigo E."/>
            <person name="Colson P."/>
            <person name="Levasseur A."/>
            <person name="Kroemer G."/>
            <person name="Raoult D."/>
            <person name="La Scola B."/>
        </authorList>
    </citation>
    <scope>NUCLEOTIDE SEQUENCE [LARGE SCALE GENOMIC DNA]</scope>
    <source>
        <strain evidence="1">Soda lake</strain>
    </source>
</reference>
<dbReference type="SUPFAM" id="SSF52540">
    <property type="entry name" value="P-loop containing nucleoside triphosphate hydrolases"/>
    <property type="match status" value="1"/>
</dbReference>
<protein>
    <submittedName>
        <fullName evidence="1">Putative orfan</fullName>
    </submittedName>
</protein>
<dbReference type="InterPro" id="IPR027417">
    <property type="entry name" value="P-loop_NTPase"/>
</dbReference>
<name>A0A6N1NU49_9VIRU</name>